<dbReference type="Proteomes" id="UP000295733">
    <property type="component" value="Unassembled WGS sequence"/>
</dbReference>
<dbReference type="PANTHER" id="PTHR12526:SF630">
    <property type="entry name" value="GLYCOSYLTRANSFERASE"/>
    <property type="match status" value="1"/>
</dbReference>
<reference evidence="1 2" key="1">
    <citation type="submission" date="2019-03" db="EMBL/GenBank/DDBJ databases">
        <title>Genomic Encyclopedia of Type Strains, Phase IV (KMG-IV): sequencing the most valuable type-strain genomes for metagenomic binning, comparative biology and taxonomic classification.</title>
        <authorList>
            <person name="Goeker M."/>
        </authorList>
    </citation>
    <scope>NUCLEOTIDE SEQUENCE [LARGE SCALE GENOMIC DNA]</scope>
    <source>
        <strain evidence="1 2">DSM 2781</strain>
    </source>
</reference>
<dbReference type="Pfam" id="PF13692">
    <property type="entry name" value="Glyco_trans_1_4"/>
    <property type="match status" value="1"/>
</dbReference>
<dbReference type="SUPFAM" id="SSF53756">
    <property type="entry name" value="UDP-Glycosyltransferase/glycogen phosphorylase"/>
    <property type="match status" value="1"/>
</dbReference>
<dbReference type="OrthoDB" id="9790710at2"/>
<gene>
    <name evidence="1" type="ORF">EV656_11719</name>
</gene>
<keyword evidence="2" id="KW-1185">Reference proteome</keyword>
<dbReference type="AlphaFoldDB" id="A0A4V2SKS9"/>
<name>A0A4V2SKS9_RHOAD</name>
<keyword evidence="1" id="KW-0808">Transferase</keyword>
<dbReference type="EMBL" id="SLXL01000017">
    <property type="protein sequence ID" value="TCP20746.1"/>
    <property type="molecule type" value="Genomic_DNA"/>
</dbReference>
<protein>
    <submittedName>
        <fullName evidence="1">Glycosyltransferase involved in cell wall biosynthesis</fullName>
    </submittedName>
</protein>
<dbReference type="RefSeq" id="WP_132605575.1">
    <property type="nucleotide sequence ID" value="NZ_NRRP01000030.1"/>
</dbReference>
<accession>A0A4V2SKS9</accession>
<evidence type="ECO:0000313" key="1">
    <source>
        <dbReference type="EMBL" id="TCP20746.1"/>
    </source>
</evidence>
<dbReference type="PANTHER" id="PTHR12526">
    <property type="entry name" value="GLYCOSYLTRANSFERASE"/>
    <property type="match status" value="1"/>
</dbReference>
<proteinExistence type="predicted"/>
<comment type="caution">
    <text evidence="1">The sequence shown here is derived from an EMBL/GenBank/DDBJ whole genome shotgun (WGS) entry which is preliminary data.</text>
</comment>
<dbReference type="Gene3D" id="3.40.50.2000">
    <property type="entry name" value="Glycogen Phosphorylase B"/>
    <property type="match status" value="2"/>
</dbReference>
<evidence type="ECO:0000313" key="2">
    <source>
        <dbReference type="Proteomes" id="UP000295733"/>
    </source>
</evidence>
<dbReference type="GO" id="GO:0016740">
    <property type="term" value="F:transferase activity"/>
    <property type="evidence" value="ECO:0007669"/>
    <property type="project" value="UniProtKB-KW"/>
</dbReference>
<organism evidence="1 2">
    <name type="scientific">Rhodovulum adriaticum</name>
    <name type="common">Rhodopseudomonas adriatica</name>
    <dbReference type="NCBI Taxonomy" id="35804"/>
    <lineage>
        <taxon>Bacteria</taxon>
        <taxon>Pseudomonadati</taxon>
        <taxon>Pseudomonadota</taxon>
        <taxon>Alphaproteobacteria</taxon>
        <taxon>Rhodobacterales</taxon>
        <taxon>Paracoccaceae</taxon>
        <taxon>Rhodovulum</taxon>
    </lineage>
</organism>
<sequence>MPERTRILIVLTPPLDPSTGGVQMSTVKMARMLNSQGFEVGVFSFEAHGHRATENVALFSAPESGNVANKSNHAALVDAISRFKPHAVINQMPYEHAITETLRRASTVPRIGCLRNTLYSVRNNLDAYAENMLPRPIKALGKSAIGRAALLAFHRQRHAKDLRQILATYDRFVMFAEPNLEELAYFVPDYDPQTIALIPNSIPNVADRVPHKKKRLLWLARVSVHQKRADLILPIWRKIAPQLPDWTLDIVGDGPFLDDIRQEISRDRLPRIELHGRQSSMPFFARSEVFIMTSDFEGFPNTLIEAQSQGAIPVVVESYPMVRWLIRPEENGLLTRKGDVEGMARAVVDLCRSQDRLTNMAQGALRSVERFTEEKVAFEWRSLIDELIDTNPASSR</sequence>